<feature type="region of interest" description="Disordered" evidence="1">
    <location>
        <begin position="732"/>
        <end position="807"/>
    </location>
</feature>
<protein>
    <submittedName>
        <fullName evidence="2">Uncharacterized protein</fullName>
    </submittedName>
</protein>
<feature type="region of interest" description="Disordered" evidence="1">
    <location>
        <begin position="408"/>
        <end position="437"/>
    </location>
</feature>
<feature type="region of interest" description="Disordered" evidence="1">
    <location>
        <begin position="469"/>
        <end position="507"/>
    </location>
</feature>
<feature type="compositionally biased region" description="Acidic residues" evidence="1">
    <location>
        <begin position="639"/>
        <end position="652"/>
    </location>
</feature>
<feature type="compositionally biased region" description="Acidic residues" evidence="1">
    <location>
        <begin position="753"/>
        <end position="762"/>
    </location>
</feature>
<gene>
    <name evidence="2" type="ORF">AZE42_08746</name>
</gene>
<evidence type="ECO:0000256" key="1">
    <source>
        <dbReference type="SAM" id="MobiDB-lite"/>
    </source>
</evidence>
<evidence type="ECO:0000313" key="2">
    <source>
        <dbReference type="EMBL" id="OJA10972.1"/>
    </source>
</evidence>
<proteinExistence type="predicted"/>
<comment type="caution">
    <text evidence="2">The sequence shown here is derived from an EMBL/GenBank/DDBJ whole genome shotgun (WGS) entry which is preliminary data.</text>
</comment>
<accession>A0A1J8QGW2</accession>
<dbReference type="SUPFAM" id="SSF52047">
    <property type="entry name" value="RNI-like"/>
    <property type="match status" value="1"/>
</dbReference>
<dbReference type="Proteomes" id="UP000183567">
    <property type="component" value="Unassembled WGS sequence"/>
</dbReference>
<dbReference type="EMBL" id="LVVM01005302">
    <property type="protein sequence ID" value="OJA10972.1"/>
    <property type="molecule type" value="Genomic_DNA"/>
</dbReference>
<reference evidence="2 3" key="1">
    <citation type="submission" date="2016-03" db="EMBL/GenBank/DDBJ databases">
        <title>Comparative genomics of the ectomycorrhizal sister species Rhizopogon vinicolor and Rhizopogon vesiculosus (Basidiomycota: Boletales) reveals a divergence of the mating type B locus.</title>
        <authorList>
            <person name="Mujic A.B."/>
            <person name="Kuo A."/>
            <person name="Tritt A."/>
            <person name="Lipzen A."/>
            <person name="Chen C."/>
            <person name="Johnson J."/>
            <person name="Sharma A."/>
            <person name="Barry K."/>
            <person name="Grigoriev I.V."/>
            <person name="Spatafora J.W."/>
        </authorList>
    </citation>
    <scope>NUCLEOTIDE SEQUENCE [LARGE SCALE GENOMIC DNA]</scope>
    <source>
        <strain evidence="2 3">AM-OR11-056</strain>
    </source>
</reference>
<evidence type="ECO:0000313" key="3">
    <source>
        <dbReference type="Proteomes" id="UP000183567"/>
    </source>
</evidence>
<feature type="compositionally biased region" description="Polar residues" evidence="1">
    <location>
        <begin position="367"/>
        <end position="380"/>
    </location>
</feature>
<name>A0A1J8QGW2_9AGAM</name>
<feature type="compositionally biased region" description="Basic and acidic residues" evidence="1">
    <location>
        <begin position="766"/>
        <end position="777"/>
    </location>
</feature>
<sequence length="807" mass="88834">MSQPIILWNAERRTNHAFDDAGISIHKTILAPPACPAPYTEPTNNLRIVPPLAYFCIRALTPYPDQLHELQSISYSKEVVRALVPSKVIPHGTDSDEQYTKLDVQSVDPRLWATLAQVMHPLPDEFSDYDLPLSDLHLPLLQQVPSRDNFCFVTLLSLPGCNEVCDETIGVLRRLNTLAALDLRGTRIGSYGLTVLARSLSWSSDELQTKTGCWGLRIFRLHSCTNIDNEALPMLSKFPLLSSIDLRFTRCTPRAVSKHLAAAGFMPSSNRTLFHPAPLEVSLSTLEDLLLPQEPAHSHPHPIYSCPITSAYRLHISKLNHRGRSYRQGYSLHMPLNSRNNGLTNLMYSDEDSDESSDEDNGLAPEPTQNLQDSTTSSIYASREPSRGHRIRTAVVNSTGTNKVQLDPLALARPPPPWSILDAHGPPGRQQQSHDSQDMLASIGHTGLTKRHVAGMQDMVTSLVAKNKERKAERELASTSALPSSVSEKRNPFLKSRTSNSNRPGSVTRSVFAEQKAAATPVAITRPGKKTADSMPKFCDAGALKTVTHNPTSVPCSNAAASKPLPLKLPSTSNPHPPETSVPMVQKLSAKPLRPITSYPVPPCPIEHLLLVPQLPTKRKKRIQTGLAIPRPRAHKDESDGDEESIMDDDSETPPKRARMDHNFTNTGGKGKRQEKAITHPIASVSPPHASNPHPVQSIQKPTVKLLRPITSYPVPPCPIEHLLRVPQLSMKKKKGIQTELPFPSLRGHRDDSDDSGEDDVSNDSKGNEKPPKKVGIDRGTGATSTGKKGEQKGTGFDWNKWRRTTI</sequence>
<organism evidence="2 3">
    <name type="scientific">Rhizopogon vesiculosus</name>
    <dbReference type="NCBI Taxonomy" id="180088"/>
    <lineage>
        <taxon>Eukaryota</taxon>
        <taxon>Fungi</taxon>
        <taxon>Dikarya</taxon>
        <taxon>Basidiomycota</taxon>
        <taxon>Agaricomycotina</taxon>
        <taxon>Agaricomycetes</taxon>
        <taxon>Agaricomycetidae</taxon>
        <taxon>Boletales</taxon>
        <taxon>Suillineae</taxon>
        <taxon>Rhizopogonaceae</taxon>
        <taxon>Rhizopogon</taxon>
    </lineage>
</organism>
<feature type="region of interest" description="Disordered" evidence="1">
    <location>
        <begin position="341"/>
        <end position="390"/>
    </location>
</feature>
<feature type="compositionally biased region" description="Basic and acidic residues" evidence="1">
    <location>
        <begin position="653"/>
        <end position="662"/>
    </location>
</feature>
<dbReference type="OrthoDB" id="3215314at2759"/>
<dbReference type="Gene3D" id="3.80.10.10">
    <property type="entry name" value="Ribonuclease Inhibitor"/>
    <property type="match status" value="1"/>
</dbReference>
<feature type="region of interest" description="Disordered" evidence="1">
    <location>
        <begin position="622"/>
        <end position="675"/>
    </location>
</feature>
<dbReference type="InterPro" id="IPR032675">
    <property type="entry name" value="LRR_dom_sf"/>
</dbReference>
<feature type="compositionally biased region" description="Acidic residues" evidence="1">
    <location>
        <begin position="349"/>
        <end position="361"/>
    </location>
</feature>
<feature type="compositionally biased region" description="Polar residues" evidence="1">
    <location>
        <begin position="477"/>
        <end position="486"/>
    </location>
</feature>
<keyword evidence="3" id="KW-1185">Reference proteome</keyword>
<feature type="compositionally biased region" description="Polar residues" evidence="1">
    <location>
        <begin position="496"/>
        <end position="507"/>
    </location>
</feature>
<dbReference type="AlphaFoldDB" id="A0A1J8QGW2"/>